<dbReference type="AlphaFoldDB" id="A1BYM1"/>
<reference evidence="1" key="1">
    <citation type="journal article" date="2007" name="J. Bacteriol.">
        <title>Complete sequence analysis of novel plasmids from emetic and periodontal Bacillus cereus isolates reveals a common evolutionary history among the B. cereus-group plasmids, including Bacillus anthracis pXO1.</title>
        <authorList>
            <person name="Rasko D.A."/>
            <person name="Rosovitz M.J."/>
            <person name="Okstad O.A."/>
            <person name="Fouts D.E."/>
            <person name="Jiang L."/>
            <person name="Cer R.Z."/>
            <person name="Kolsto A.B."/>
            <person name="Gill S.R."/>
            <person name="Ravel J."/>
        </authorList>
    </citation>
    <scope>NUCLEOTIDE SEQUENCE</scope>
    <source>
        <strain evidence="1">AH187</strain>
        <plasmid evidence="1">pCER270</plasmid>
    </source>
</reference>
<proteinExistence type="predicted"/>
<keyword evidence="1" id="KW-0614">Plasmid</keyword>
<protein>
    <submittedName>
        <fullName evidence="1">Uncharacterized protein</fullName>
    </submittedName>
</protein>
<accession>A1BYM1</accession>
<geneLocation type="plasmid" evidence="1">
    <name>pCER270</name>
</geneLocation>
<dbReference type="PATRIC" id="fig|1396.432.peg.2699"/>
<dbReference type="EMBL" id="DQ889676">
    <property type="protein sequence ID" value="ABK00560.1"/>
    <property type="molecule type" value="Genomic_DNA"/>
</dbReference>
<evidence type="ECO:0000313" key="1">
    <source>
        <dbReference type="EMBL" id="ABK00560.1"/>
    </source>
</evidence>
<name>A1BYM1_BACCE</name>
<gene>
    <name evidence="1" type="ORF">BcAH187_pCER270_0080</name>
</gene>
<sequence>MLTVLVYNIQNKNTFLDANTYKISKVIDEQNVLLKNI</sequence>
<organism evidence="1">
    <name type="scientific">Bacillus cereus</name>
    <dbReference type="NCBI Taxonomy" id="1396"/>
    <lineage>
        <taxon>Bacteria</taxon>
        <taxon>Bacillati</taxon>
        <taxon>Bacillota</taxon>
        <taxon>Bacilli</taxon>
        <taxon>Bacillales</taxon>
        <taxon>Bacillaceae</taxon>
        <taxon>Bacillus</taxon>
        <taxon>Bacillus cereus group</taxon>
    </lineage>
</organism>